<evidence type="ECO:0008006" key="3">
    <source>
        <dbReference type="Google" id="ProtNLM"/>
    </source>
</evidence>
<proteinExistence type="predicted"/>
<sequence length="36" mass="4049">MDLDTQEFIPTLFSVTVDHVLQIMEVKTKVPSSDAI</sequence>
<gene>
    <name evidence="1" type="ORF">ABIC55_002589</name>
</gene>
<evidence type="ECO:0000313" key="2">
    <source>
        <dbReference type="Proteomes" id="UP001549104"/>
    </source>
</evidence>
<evidence type="ECO:0000313" key="1">
    <source>
        <dbReference type="EMBL" id="MET3657502.1"/>
    </source>
</evidence>
<comment type="caution">
    <text evidence="1">The sequence shown here is derived from an EMBL/GenBank/DDBJ whole genome shotgun (WGS) entry which is preliminary data.</text>
</comment>
<organism evidence="1 2">
    <name type="scientific">Sporosarcina psychrophila</name>
    <name type="common">Bacillus psychrophilus</name>
    <dbReference type="NCBI Taxonomy" id="1476"/>
    <lineage>
        <taxon>Bacteria</taxon>
        <taxon>Bacillati</taxon>
        <taxon>Bacillota</taxon>
        <taxon>Bacilli</taxon>
        <taxon>Bacillales</taxon>
        <taxon>Caryophanaceae</taxon>
        <taxon>Sporosarcina</taxon>
    </lineage>
</organism>
<reference evidence="1 2" key="1">
    <citation type="submission" date="2024-06" db="EMBL/GenBank/DDBJ databases">
        <title>Sorghum-associated microbial communities from plants grown in Nebraska, USA.</title>
        <authorList>
            <person name="Schachtman D."/>
        </authorList>
    </citation>
    <scope>NUCLEOTIDE SEQUENCE [LARGE SCALE GENOMIC DNA]</scope>
    <source>
        <strain evidence="1 2">1288</strain>
    </source>
</reference>
<dbReference type="EMBL" id="JBEPME010000003">
    <property type="protein sequence ID" value="MET3657502.1"/>
    <property type="molecule type" value="Genomic_DNA"/>
</dbReference>
<keyword evidence="2" id="KW-1185">Reference proteome</keyword>
<accession>A0ABV2K8U8</accession>
<protein>
    <recommendedName>
        <fullName evidence="3">Transposase</fullName>
    </recommendedName>
</protein>
<name>A0ABV2K8U8_SPOPS</name>
<dbReference type="Proteomes" id="UP001549104">
    <property type="component" value="Unassembled WGS sequence"/>
</dbReference>